<comment type="caution">
    <text evidence="2">The sequence shown here is derived from an EMBL/GenBank/DDBJ whole genome shotgun (WGS) entry which is preliminary data.</text>
</comment>
<dbReference type="EMBL" id="JARJCW010000038">
    <property type="protein sequence ID" value="KAJ7206852.1"/>
    <property type="molecule type" value="Genomic_DNA"/>
</dbReference>
<sequence length="449" mass="49906">MPRETPVVVAAVSVAFPDSGGYCGSHVPLTLDSEPQAFEITSQASGPVPQESHGTDMGITDGTENIIDNPRLCDSPLSLCSIPRIFTTAPELFNRYSRAETIKTPVGWIAHVHPEGALYYVHDEKRIFTDAHLHIDAVSDTVAAFIDKIEGRYADNGTSPYAHGVDLVLDLVKSENGEMLCGYYFVDHRERIVFWDDEFELDRLEHAQEVQGVTSAQHITISVTPMLIAELRDVLIHHIGDAMTSPTSTVTSSVEDLLKMLTVVESMEENAKSDLSGSACILGRFMWTFTSQMFYHFYGEPCARLDKTQSVYGHVSQHSLLIKTVAPVLLYAPLTHMRMFEEVYADEIVSHVQWRRVIELLDQEWQQLTLFATVLLNSDIAFLAIPTVDNGNHAPKSVAQIAAYMSVVASLGSVVVGLFLSRLNRKRRDAEDYVDQAVSVDQLLHDHCA</sequence>
<keyword evidence="3" id="KW-1185">Reference proteome</keyword>
<dbReference type="AlphaFoldDB" id="A0AAD6Y8A5"/>
<name>A0AAD6Y8A5_9AGAR</name>
<keyword evidence="1" id="KW-1133">Transmembrane helix</keyword>
<accession>A0AAD6Y8A5</accession>
<evidence type="ECO:0000313" key="3">
    <source>
        <dbReference type="Proteomes" id="UP001219525"/>
    </source>
</evidence>
<feature type="transmembrane region" description="Helical" evidence="1">
    <location>
        <begin position="401"/>
        <end position="420"/>
    </location>
</feature>
<organism evidence="2 3">
    <name type="scientific">Mycena pura</name>
    <dbReference type="NCBI Taxonomy" id="153505"/>
    <lineage>
        <taxon>Eukaryota</taxon>
        <taxon>Fungi</taxon>
        <taxon>Dikarya</taxon>
        <taxon>Basidiomycota</taxon>
        <taxon>Agaricomycotina</taxon>
        <taxon>Agaricomycetes</taxon>
        <taxon>Agaricomycetidae</taxon>
        <taxon>Agaricales</taxon>
        <taxon>Marasmiineae</taxon>
        <taxon>Mycenaceae</taxon>
        <taxon>Mycena</taxon>
    </lineage>
</organism>
<evidence type="ECO:0000256" key="1">
    <source>
        <dbReference type="SAM" id="Phobius"/>
    </source>
</evidence>
<gene>
    <name evidence="2" type="ORF">GGX14DRAFT_567934</name>
</gene>
<keyword evidence="1" id="KW-0812">Transmembrane</keyword>
<proteinExistence type="predicted"/>
<reference evidence="2" key="1">
    <citation type="submission" date="2023-03" db="EMBL/GenBank/DDBJ databases">
        <title>Massive genome expansion in bonnet fungi (Mycena s.s.) driven by repeated elements and novel gene families across ecological guilds.</title>
        <authorList>
            <consortium name="Lawrence Berkeley National Laboratory"/>
            <person name="Harder C.B."/>
            <person name="Miyauchi S."/>
            <person name="Viragh M."/>
            <person name="Kuo A."/>
            <person name="Thoen E."/>
            <person name="Andreopoulos B."/>
            <person name="Lu D."/>
            <person name="Skrede I."/>
            <person name="Drula E."/>
            <person name="Henrissat B."/>
            <person name="Morin E."/>
            <person name="Kohler A."/>
            <person name="Barry K."/>
            <person name="LaButti K."/>
            <person name="Morin E."/>
            <person name="Salamov A."/>
            <person name="Lipzen A."/>
            <person name="Mereny Z."/>
            <person name="Hegedus B."/>
            <person name="Baldrian P."/>
            <person name="Stursova M."/>
            <person name="Weitz H."/>
            <person name="Taylor A."/>
            <person name="Grigoriev I.V."/>
            <person name="Nagy L.G."/>
            <person name="Martin F."/>
            <person name="Kauserud H."/>
        </authorList>
    </citation>
    <scope>NUCLEOTIDE SEQUENCE</scope>
    <source>
        <strain evidence="2">9144</strain>
    </source>
</reference>
<protein>
    <submittedName>
        <fullName evidence="2">Uncharacterized protein</fullName>
    </submittedName>
</protein>
<dbReference type="Proteomes" id="UP001219525">
    <property type="component" value="Unassembled WGS sequence"/>
</dbReference>
<evidence type="ECO:0000313" key="2">
    <source>
        <dbReference type="EMBL" id="KAJ7206852.1"/>
    </source>
</evidence>
<keyword evidence="1" id="KW-0472">Membrane</keyword>